<organism evidence="2 3">
    <name type="scientific">Agromyces neolithicus</name>
    <dbReference type="NCBI Taxonomy" id="269420"/>
    <lineage>
        <taxon>Bacteria</taxon>
        <taxon>Bacillati</taxon>
        <taxon>Actinomycetota</taxon>
        <taxon>Actinomycetes</taxon>
        <taxon>Micrococcales</taxon>
        <taxon>Microbacteriaceae</taxon>
        <taxon>Agromyces</taxon>
    </lineage>
</organism>
<evidence type="ECO:0000313" key="3">
    <source>
        <dbReference type="Proteomes" id="UP001500002"/>
    </source>
</evidence>
<dbReference type="InterPro" id="IPR012312">
    <property type="entry name" value="Hemerythrin-like"/>
</dbReference>
<feature type="domain" description="Hemerythrin-like" evidence="1">
    <location>
        <begin position="24"/>
        <end position="155"/>
    </location>
</feature>
<keyword evidence="3" id="KW-1185">Reference proteome</keyword>
<dbReference type="Proteomes" id="UP001500002">
    <property type="component" value="Unassembled WGS sequence"/>
</dbReference>
<dbReference type="EMBL" id="BAAANJ010000015">
    <property type="protein sequence ID" value="GAA1816522.1"/>
    <property type="molecule type" value="Genomic_DNA"/>
</dbReference>
<proteinExistence type="predicted"/>
<protein>
    <recommendedName>
        <fullName evidence="1">Hemerythrin-like domain-containing protein</fullName>
    </recommendedName>
</protein>
<dbReference type="Gene3D" id="1.20.120.520">
    <property type="entry name" value="nmb1532 protein domain like"/>
    <property type="match status" value="1"/>
</dbReference>
<name>A0ABN2M9S6_9MICO</name>
<accession>A0ABN2M9S6</accession>
<dbReference type="RefSeq" id="WP_344296924.1">
    <property type="nucleotide sequence ID" value="NZ_BAAANJ010000015.1"/>
</dbReference>
<sequence>MATKLPSSSGPLPDGPQPGCDTADLIQVHRIFRWLYSELPGLIRAVDDGDVGRASLVADYAHMDFWALHLHHETEDLVLWDRLVQRSPGCVAHVDQMKAQHAQVAAELAVVEPLLEPWRARADVATRDRLAVAVEHLRDTLFGHLAPEEEHIVPVAGSVLTQQEWDEMSEHANGAIQAARKELPRDVMAVQLGLMLATLPAAERPEWMKANLPGPVRLLYSLLLKRRYENAMSELYEGRPVPQIP</sequence>
<evidence type="ECO:0000259" key="1">
    <source>
        <dbReference type="Pfam" id="PF01814"/>
    </source>
</evidence>
<evidence type="ECO:0000313" key="2">
    <source>
        <dbReference type="EMBL" id="GAA1816522.1"/>
    </source>
</evidence>
<dbReference type="CDD" id="cd12108">
    <property type="entry name" value="Hr-like"/>
    <property type="match status" value="1"/>
</dbReference>
<dbReference type="Pfam" id="PF01814">
    <property type="entry name" value="Hemerythrin"/>
    <property type="match status" value="1"/>
</dbReference>
<comment type="caution">
    <text evidence="2">The sequence shown here is derived from an EMBL/GenBank/DDBJ whole genome shotgun (WGS) entry which is preliminary data.</text>
</comment>
<gene>
    <name evidence="2" type="ORF">GCM10009749_27880</name>
</gene>
<reference evidence="2 3" key="1">
    <citation type="journal article" date="2019" name="Int. J. Syst. Evol. Microbiol.">
        <title>The Global Catalogue of Microorganisms (GCM) 10K type strain sequencing project: providing services to taxonomists for standard genome sequencing and annotation.</title>
        <authorList>
            <consortium name="The Broad Institute Genomics Platform"/>
            <consortium name="The Broad Institute Genome Sequencing Center for Infectious Disease"/>
            <person name="Wu L."/>
            <person name="Ma J."/>
        </authorList>
    </citation>
    <scope>NUCLEOTIDE SEQUENCE [LARGE SCALE GENOMIC DNA]</scope>
    <source>
        <strain evidence="2 3">JCM 14322</strain>
    </source>
</reference>